<dbReference type="InterPro" id="IPR050611">
    <property type="entry name" value="ABCF"/>
</dbReference>
<protein>
    <submittedName>
        <fullName evidence="6">ABC transporter domain-containing protein</fullName>
    </submittedName>
</protein>
<evidence type="ECO:0000259" key="3">
    <source>
        <dbReference type="Pfam" id="PF26051"/>
    </source>
</evidence>
<dbReference type="PANTHER" id="PTHR19211:SF117">
    <property type="entry name" value="ATP-BINDING CASSETTE SUB-FAMILY F MEMBER 3"/>
    <property type="match status" value="1"/>
</dbReference>
<evidence type="ECO:0000256" key="1">
    <source>
        <dbReference type="ARBA" id="ARBA00022737"/>
    </source>
</evidence>
<dbReference type="Gene3D" id="3.40.50.300">
    <property type="entry name" value="P-loop containing nucleotide triphosphate hydrolases"/>
    <property type="match status" value="1"/>
</dbReference>
<reference evidence="4 5" key="2">
    <citation type="submission" date="2018-11" db="EMBL/GenBank/DDBJ databases">
        <authorList>
            <consortium name="Pathogen Informatics"/>
        </authorList>
    </citation>
    <scope>NUCLEOTIDE SEQUENCE [LARGE SCALE GENOMIC DNA]</scope>
</reference>
<dbReference type="STRING" id="102285.A0A0R3T5W0"/>
<evidence type="ECO:0000313" key="5">
    <source>
        <dbReference type="Proteomes" id="UP000278807"/>
    </source>
</evidence>
<dbReference type="InterPro" id="IPR058770">
    <property type="entry name" value="PWI_ABCF3"/>
</dbReference>
<reference evidence="6" key="1">
    <citation type="submission" date="2017-02" db="UniProtKB">
        <authorList>
            <consortium name="WormBaseParasite"/>
        </authorList>
    </citation>
    <scope>IDENTIFICATION</scope>
</reference>
<dbReference type="GO" id="GO:0005524">
    <property type="term" value="F:ATP binding"/>
    <property type="evidence" value="ECO:0007669"/>
    <property type="project" value="InterPro"/>
</dbReference>
<dbReference type="PANTHER" id="PTHR19211">
    <property type="entry name" value="ATP-BINDING TRANSPORT PROTEIN-RELATED"/>
    <property type="match status" value="1"/>
</dbReference>
<dbReference type="AlphaFoldDB" id="A0A0R3T5W0"/>
<proteinExistence type="predicted"/>
<keyword evidence="5" id="KW-1185">Reference proteome</keyword>
<organism evidence="6">
    <name type="scientific">Rodentolepis nana</name>
    <name type="common">Dwarf tapeworm</name>
    <name type="synonym">Hymenolepis nana</name>
    <dbReference type="NCBI Taxonomy" id="102285"/>
    <lineage>
        <taxon>Eukaryota</taxon>
        <taxon>Metazoa</taxon>
        <taxon>Spiralia</taxon>
        <taxon>Lophotrochozoa</taxon>
        <taxon>Platyhelminthes</taxon>
        <taxon>Cestoda</taxon>
        <taxon>Eucestoda</taxon>
        <taxon>Cyclophyllidea</taxon>
        <taxon>Hymenolepididae</taxon>
        <taxon>Rodentolepis</taxon>
    </lineage>
</organism>
<keyword evidence="1" id="KW-0677">Repeat</keyword>
<sequence>MQSRFTDAVQVIRSEYPGLDPDIDSYLEGIITENGDHFESADEVYEAIGSFLEDANSSADVEKCCKDVYNILKPDGSVNINDKLDEPVHMTSLVNTFNDRVINNSSIWMVKKEMPSSVDFKKLAKAEARAREKAAKKLQSTESSKTSLFEVETASVSQQSDKKQKLSTDGSVKKLTDLRIDNFDISFGSRILLKNASLKLALGHRYGLIGRNGYGKTTLLRALAK</sequence>
<accession>A0A0R3T5W0</accession>
<dbReference type="OrthoDB" id="2110130at2759"/>
<dbReference type="InterPro" id="IPR027417">
    <property type="entry name" value="P-loop_NTPase"/>
</dbReference>
<dbReference type="SUPFAM" id="SSF52540">
    <property type="entry name" value="P-loop containing nucleoside triphosphate hydrolases"/>
    <property type="match status" value="1"/>
</dbReference>
<dbReference type="Pfam" id="PF00005">
    <property type="entry name" value="ABC_tran"/>
    <property type="match status" value="1"/>
</dbReference>
<dbReference type="InterPro" id="IPR003439">
    <property type="entry name" value="ABC_transporter-like_ATP-bd"/>
</dbReference>
<evidence type="ECO:0000313" key="4">
    <source>
        <dbReference type="EMBL" id="VDN98306.1"/>
    </source>
</evidence>
<evidence type="ECO:0000259" key="2">
    <source>
        <dbReference type="Pfam" id="PF00005"/>
    </source>
</evidence>
<dbReference type="Pfam" id="PF26051">
    <property type="entry name" value="PWI_ABCF3"/>
    <property type="match status" value="1"/>
</dbReference>
<feature type="domain" description="ABC transporter" evidence="2">
    <location>
        <begin position="193"/>
        <end position="224"/>
    </location>
</feature>
<name>A0A0R3T5W0_RODNA</name>
<dbReference type="Proteomes" id="UP000278807">
    <property type="component" value="Unassembled WGS sequence"/>
</dbReference>
<dbReference type="GO" id="GO:0016887">
    <property type="term" value="F:ATP hydrolysis activity"/>
    <property type="evidence" value="ECO:0007669"/>
    <property type="project" value="InterPro"/>
</dbReference>
<feature type="domain" description="ABCF3 PWI-like helical bundle" evidence="3">
    <location>
        <begin position="7"/>
        <end position="74"/>
    </location>
</feature>
<gene>
    <name evidence="4" type="ORF">HNAJ_LOCUS2447</name>
</gene>
<dbReference type="EMBL" id="UZAE01001191">
    <property type="protein sequence ID" value="VDN98306.1"/>
    <property type="molecule type" value="Genomic_DNA"/>
</dbReference>
<dbReference type="WBParaSite" id="HNAJ_0000244801-mRNA-1">
    <property type="protein sequence ID" value="HNAJ_0000244801-mRNA-1"/>
    <property type="gene ID" value="HNAJ_0000244801"/>
</dbReference>
<evidence type="ECO:0000313" key="6">
    <source>
        <dbReference type="WBParaSite" id="HNAJ_0000244801-mRNA-1"/>
    </source>
</evidence>